<evidence type="ECO:0000313" key="2">
    <source>
        <dbReference type="EMBL" id="KIM73351.1"/>
    </source>
</evidence>
<dbReference type="AlphaFoldDB" id="A0A0C3F054"/>
<proteinExistence type="predicted"/>
<evidence type="ECO:0000256" key="1">
    <source>
        <dbReference type="SAM" id="MobiDB-lite"/>
    </source>
</evidence>
<sequence length="185" mass="20320">MHCSPAIRISLDVDTKPTSHLPQNASNPTSILISNKSYAMPHASAIYDRDSANYLLAQATDALFLGAMPPKQFLDEFFLVSPGAPKCPNWKAFASVCSADTAETEINMYASFLKTVVAMHSMASTTILPDVGVYAIKDQLQRDARTDFSKMDLLVEFKIADTSDPLLDPEDPLQPKAGNFRFEND</sequence>
<dbReference type="EMBL" id="KN833085">
    <property type="protein sequence ID" value="KIM73351.1"/>
    <property type="molecule type" value="Genomic_DNA"/>
</dbReference>
<dbReference type="Proteomes" id="UP000054166">
    <property type="component" value="Unassembled WGS sequence"/>
</dbReference>
<dbReference type="HOGENOM" id="CLU_1461863_0_0_1"/>
<feature type="region of interest" description="Disordered" evidence="1">
    <location>
        <begin position="166"/>
        <end position="185"/>
    </location>
</feature>
<accession>A0A0C3F054</accession>
<name>A0A0C3F054_PILCF</name>
<reference evidence="2 3" key="1">
    <citation type="submission" date="2014-04" db="EMBL/GenBank/DDBJ databases">
        <authorList>
            <consortium name="DOE Joint Genome Institute"/>
            <person name="Kuo A."/>
            <person name="Tarkka M."/>
            <person name="Buscot F."/>
            <person name="Kohler A."/>
            <person name="Nagy L.G."/>
            <person name="Floudas D."/>
            <person name="Copeland A."/>
            <person name="Barry K.W."/>
            <person name="Cichocki N."/>
            <person name="Veneault-Fourrey C."/>
            <person name="LaButti K."/>
            <person name="Lindquist E.A."/>
            <person name="Lipzen A."/>
            <person name="Lundell T."/>
            <person name="Morin E."/>
            <person name="Murat C."/>
            <person name="Sun H."/>
            <person name="Tunlid A."/>
            <person name="Henrissat B."/>
            <person name="Grigoriev I.V."/>
            <person name="Hibbett D.S."/>
            <person name="Martin F."/>
            <person name="Nordberg H.P."/>
            <person name="Cantor M.N."/>
            <person name="Hua S.X."/>
        </authorList>
    </citation>
    <scope>NUCLEOTIDE SEQUENCE [LARGE SCALE GENOMIC DNA]</scope>
    <source>
        <strain evidence="2 3">F 1598</strain>
    </source>
</reference>
<dbReference type="InParanoid" id="A0A0C3F054"/>
<organism evidence="2 3">
    <name type="scientific">Piloderma croceum (strain F 1598)</name>
    <dbReference type="NCBI Taxonomy" id="765440"/>
    <lineage>
        <taxon>Eukaryota</taxon>
        <taxon>Fungi</taxon>
        <taxon>Dikarya</taxon>
        <taxon>Basidiomycota</taxon>
        <taxon>Agaricomycotina</taxon>
        <taxon>Agaricomycetes</taxon>
        <taxon>Agaricomycetidae</taxon>
        <taxon>Atheliales</taxon>
        <taxon>Atheliaceae</taxon>
        <taxon>Piloderma</taxon>
    </lineage>
</organism>
<gene>
    <name evidence="2" type="ORF">PILCRDRAFT_15320</name>
</gene>
<keyword evidence="3" id="KW-1185">Reference proteome</keyword>
<evidence type="ECO:0000313" key="3">
    <source>
        <dbReference type="Proteomes" id="UP000054166"/>
    </source>
</evidence>
<reference evidence="3" key="2">
    <citation type="submission" date="2015-01" db="EMBL/GenBank/DDBJ databases">
        <title>Evolutionary Origins and Diversification of the Mycorrhizal Mutualists.</title>
        <authorList>
            <consortium name="DOE Joint Genome Institute"/>
            <consortium name="Mycorrhizal Genomics Consortium"/>
            <person name="Kohler A."/>
            <person name="Kuo A."/>
            <person name="Nagy L.G."/>
            <person name="Floudas D."/>
            <person name="Copeland A."/>
            <person name="Barry K.W."/>
            <person name="Cichocki N."/>
            <person name="Veneault-Fourrey C."/>
            <person name="LaButti K."/>
            <person name="Lindquist E.A."/>
            <person name="Lipzen A."/>
            <person name="Lundell T."/>
            <person name="Morin E."/>
            <person name="Murat C."/>
            <person name="Riley R."/>
            <person name="Ohm R."/>
            <person name="Sun H."/>
            <person name="Tunlid A."/>
            <person name="Henrissat B."/>
            <person name="Grigoriev I.V."/>
            <person name="Hibbett D.S."/>
            <person name="Martin F."/>
        </authorList>
    </citation>
    <scope>NUCLEOTIDE SEQUENCE [LARGE SCALE GENOMIC DNA]</scope>
    <source>
        <strain evidence="3">F 1598</strain>
    </source>
</reference>
<protein>
    <submittedName>
        <fullName evidence="2">Uncharacterized protein</fullName>
    </submittedName>
</protein>